<keyword evidence="1" id="KW-1133">Transmembrane helix</keyword>
<evidence type="ECO:0000313" key="2">
    <source>
        <dbReference type="EMBL" id="MFC0075861.1"/>
    </source>
</evidence>
<keyword evidence="1" id="KW-0472">Membrane</keyword>
<organism evidence="2 3">
    <name type="scientific">Flavobacterium procerum</name>
    <dbReference type="NCBI Taxonomy" id="1455569"/>
    <lineage>
        <taxon>Bacteria</taxon>
        <taxon>Pseudomonadati</taxon>
        <taxon>Bacteroidota</taxon>
        <taxon>Flavobacteriia</taxon>
        <taxon>Flavobacteriales</taxon>
        <taxon>Flavobacteriaceae</taxon>
        <taxon>Flavobacterium</taxon>
    </lineage>
</organism>
<dbReference type="Proteomes" id="UP001589734">
    <property type="component" value="Unassembled WGS sequence"/>
</dbReference>
<protein>
    <recommendedName>
        <fullName evidence="4">Lipocalin-like domain-containing protein</fullName>
    </recommendedName>
</protein>
<evidence type="ECO:0000313" key="3">
    <source>
        <dbReference type="Proteomes" id="UP001589734"/>
    </source>
</evidence>
<keyword evidence="3" id="KW-1185">Reference proteome</keyword>
<keyword evidence="1" id="KW-0812">Transmembrane</keyword>
<proteinExistence type="predicted"/>
<evidence type="ECO:0000256" key="1">
    <source>
        <dbReference type="SAM" id="Phobius"/>
    </source>
</evidence>
<accession>A0ABV6BK88</accession>
<dbReference type="EMBL" id="JBHLYW010000003">
    <property type="protein sequence ID" value="MFC0075861.1"/>
    <property type="molecule type" value="Genomic_DNA"/>
</dbReference>
<reference evidence="2 3" key="1">
    <citation type="submission" date="2024-09" db="EMBL/GenBank/DDBJ databases">
        <authorList>
            <person name="Sun Q."/>
            <person name="Mori K."/>
        </authorList>
    </citation>
    <scope>NUCLEOTIDE SEQUENCE [LARGE SCALE GENOMIC DNA]</scope>
    <source>
        <strain evidence="2 3">CGMCC 1.12926</strain>
    </source>
</reference>
<sequence>MKNVSSLFKIATLAVISILILSFSIDKKSNDSKLVGIWKGFEKDGQIDGVEKHWIQQRFKDGTYVIMFTTIENCQVETFTEKGKWWTENGKFYEASASSKDIDVYNYEVKGEESVEFKSIKLSGKNDNTYIFTDYNLDLK</sequence>
<gene>
    <name evidence="2" type="ORF">ACFFLS_02320</name>
</gene>
<evidence type="ECO:0008006" key="4">
    <source>
        <dbReference type="Google" id="ProtNLM"/>
    </source>
</evidence>
<comment type="caution">
    <text evidence="2">The sequence shown here is derived from an EMBL/GenBank/DDBJ whole genome shotgun (WGS) entry which is preliminary data.</text>
</comment>
<name>A0ABV6BK88_9FLAO</name>
<feature type="transmembrane region" description="Helical" evidence="1">
    <location>
        <begin position="6"/>
        <end position="25"/>
    </location>
</feature>
<dbReference type="RefSeq" id="WP_379683441.1">
    <property type="nucleotide sequence ID" value="NZ_JBHLYW010000003.1"/>
</dbReference>